<protein>
    <submittedName>
        <fullName evidence="1">Uncharacterized protein</fullName>
    </submittedName>
</protein>
<keyword evidence="2" id="KW-1185">Reference proteome</keyword>
<dbReference type="EMBL" id="JACXVP010000009">
    <property type="protein sequence ID" value="KAG5585084.1"/>
    <property type="molecule type" value="Genomic_DNA"/>
</dbReference>
<dbReference type="Proteomes" id="UP000824120">
    <property type="component" value="Chromosome 9"/>
</dbReference>
<accession>A0A9J5XCZ4</accession>
<proteinExistence type="predicted"/>
<name>A0A9J5XCZ4_SOLCO</name>
<evidence type="ECO:0000313" key="1">
    <source>
        <dbReference type="EMBL" id="KAG5585084.1"/>
    </source>
</evidence>
<sequence>MVIVHRSWSQKHIYNRRNVKGEKGGDWRHSLFAGVREWSRLFLKRNPTLKMKMNKIEQKWVILFGGSGWVGSG</sequence>
<dbReference type="AlphaFoldDB" id="A0A9J5XCZ4"/>
<comment type="caution">
    <text evidence="1">The sequence shown here is derived from an EMBL/GenBank/DDBJ whole genome shotgun (WGS) entry which is preliminary data.</text>
</comment>
<gene>
    <name evidence="1" type="ORF">H5410_045518</name>
</gene>
<reference evidence="1 2" key="1">
    <citation type="submission" date="2020-09" db="EMBL/GenBank/DDBJ databases">
        <title>De no assembly of potato wild relative species, Solanum commersonii.</title>
        <authorList>
            <person name="Cho K."/>
        </authorList>
    </citation>
    <scope>NUCLEOTIDE SEQUENCE [LARGE SCALE GENOMIC DNA]</scope>
    <source>
        <strain evidence="1">LZ3.2</strain>
        <tissue evidence="1">Leaf</tissue>
    </source>
</reference>
<evidence type="ECO:0000313" key="2">
    <source>
        <dbReference type="Proteomes" id="UP000824120"/>
    </source>
</evidence>
<organism evidence="1 2">
    <name type="scientific">Solanum commersonii</name>
    <name type="common">Commerson's wild potato</name>
    <name type="synonym">Commerson's nightshade</name>
    <dbReference type="NCBI Taxonomy" id="4109"/>
    <lineage>
        <taxon>Eukaryota</taxon>
        <taxon>Viridiplantae</taxon>
        <taxon>Streptophyta</taxon>
        <taxon>Embryophyta</taxon>
        <taxon>Tracheophyta</taxon>
        <taxon>Spermatophyta</taxon>
        <taxon>Magnoliopsida</taxon>
        <taxon>eudicotyledons</taxon>
        <taxon>Gunneridae</taxon>
        <taxon>Pentapetalae</taxon>
        <taxon>asterids</taxon>
        <taxon>lamiids</taxon>
        <taxon>Solanales</taxon>
        <taxon>Solanaceae</taxon>
        <taxon>Solanoideae</taxon>
        <taxon>Solaneae</taxon>
        <taxon>Solanum</taxon>
    </lineage>
</organism>